<evidence type="ECO:0000313" key="2">
    <source>
        <dbReference type="Proteomes" id="UP001145114"/>
    </source>
</evidence>
<comment type="caution">
    <text evidence="1">The sequence shown here is derived from an EMBL/GenBank/DDBJ whole genome shotgun (WGS) entry which is preliminary data.</text>
</comment>
<proteinExistence type="predicted"/>
<feature type="non-terminal residue" evidence="1">
    <location>
        <position position="87"/>
    </location>
</feature>
<evidence type="ECO:0000313" key="1">
    <source>
        <dbReference type="EMBL" id="KAJ1669463.1"/>
    </source>
</evidence>
<name>A0ACC1HBF3_9FUNG</name>
<gene>
    <name evidence="1" type="ORF">EV182_008750</name>
</gene>
<protein>
    <submittedName>
        <fullName evidence="1">Uncharacterized protein</fullName>
    </submittedName>
</protein>
<reference evidence="1" key="1">
    <citation type="submission" date="2022-06" db="EMBL/GenBank/DDBJ databases">
        <title>Phylogenomic reconstructions and comparative analyses of Kickxellomycotina fungi.</title>
        <authorList>
            <person name="Reynolds N.K."/>
            <person name="Stajich J.E."/>
            <person name="Barry K."/>
            <person name="Grigoriev I.V."/>
            <person name="Crous P."/>
            <person name="Smith M.E."/>
        </authorList>
    </citation>
    <scope>NUCLEOTIDE SEQUENCE</scope>
    <source>
        <strain evidence="1">RSA 2271</strain>
    </source>
</reference>
<accession>A0ACC1HBF3</accession>
<sequence length="87" mass="8991">MSFPNPKPRNIEKDVKVFSWKILPFALKKIIGKYMNGGTKPSDDGEAKGSSADSVAGPAGDADQLLGTTAVVNSVEAPSVGMGDVIA</sequence>
<keyword evidence="2" id="KW-1185">Reference proteome</keyword>
<organism evidence="1 2">
    <name type="scientific">Spiromyces aspiralis</name>
    <dbReference type="NCBI Taxonomy" id="68401"/>
    <lineage>
        <taxon>Eukaryota</taxon>
        <taxon>Fungi</taxon>
        <taxon>Fungi incertae sedis</taxon>
        <taxon>Zoopagomycota</taxon>
        <taxon>Kickxellomycotina</taxon>
        <taxon>Kickxellomycetes</taxon>
        <taxon>Kickxellales</taxon>
        <taxon>Kickxellaceae</taxon>
        <taxon>Spiromyces</taxon>
    </lineage>
</organism>
<dbReference type="Proteomes" id="UP001145114">
    <property type="component" value="Unassembled WGS sequence"/>
</dbReference>
<dbReference type="EMBL" id="JAMZIH010009904">
    <property type="protein sequence ID" value="KAJ1669463.1"/>
    <property type="molecule type" value="Genomic_DNA"/>
</dbReference>